<evidence type="ECO:0000256" key="6">
    <source>
        <dbReference type="SAM" id="Phobius"/>
    </source>
</evidence>
<evidence type="ECO:0000256" key="5">
    <source>
        <dbReference type="SAM" id="MobiDB-lite"/>
    </source>
</evidence>
<dbReference type="Gene3D" id="1.20.1250.20">
    <property type="entry name" value="MFS general substrate transporter like domains"/>
    <property type="match status" value="1"/>
</dbReference>
<feature type="transmembrane region" description="Helical" evidence="6">
    <location>
        <begin position="453"/>
        <end position="475"/>
    </location>
</feature>
<accession>A0ABY8BY05</accession>
<dbReference type="Pfam" id="PF07690">
    <property type="entry name" value="MFS_1"/>
    <property type="match status" value="1"/>
</dbReference>
<protein>
    <submittedName>
        <fullName evidence="8">MDR family MFS transporter</fullName>
    </submittedName>
</protein>
<evidence type="ECO:0000256" key="1">
    <source>
        <dbReference type="ARBA" id="ARBA00004651"/>
    </source>
</evidence>
<feature type="transmembrane region" description="Helical" evidence="6">
    <location>
        <begin position="399"/>
        <end position="421"/>
    </location>
</feature>
<keyword evidence="3 6" id="KW-1133">Transmembrane helix</keyword>
<dbReference type="PROSITE" id="PS50850">
    <property type="entry name" value="MFS"/>
    <property type="match status" value="1"/>
</dbReference>
<feature type="transmembrane region" description="Helical" evidence="6">
    <location>
        <begin position="76"/>
        <end position="95"/>
    </location>
</feature>
<evidence type="ECO:0000259" key="7">
    <source>
        <dbReference type="PROSITE" id="PS50850"/>
    </source>
</evidence>
<feature type="transmembrane region" description="Helical" evidence="6">
    <location>
        <begin position="197"/>
        <end position="218"/>
    </location>
</feature>
<comment type="subcellular location">
    <subcellularLocation>
        <location evidence="1">Cell membrane</location>
        <topology evidence="1">Multi-pass membrane protein</topology>
    </subcellularLocation>
</comment>
<feature type="transmembrane region" description="Helical" evidence="6">
    <location>
        <begin position="134"/>
        <end position="156"/>
    </location>
</feature>
<dbReference type="Gene3D" id="1.20.1720.10">
    <property type="entry name" value="Multidrug resistance protein D"/>
    <property type="match status" value="1"/>
</dbReference>
<dbReference type="Proteomes" id="UP001214553">
    <property type="component" value="Chromosome"/>
</dbReference>
<evidence type="ECO:0000313" key="8">
    <source>
        <dbReference type="EMBL" id="WEG08387.1"/>
    </source>
</evidence>
<feature type="transmembrane region" description="Helical" evidence="6">
    <location>
        <begin position="162"/>
        <end position="185"/>
    </location>
</feature>
<keyword evidence="2 6" id="KW-0812">Transmembrane</keyword>
<dbReference type="CDD" id="cd17502">
    <property type="entry name" value="MFS_Azr1_MDR_like"/>
    <property type="match status" value="1"/>
</dbReference>
<dbReference type="InterPro" id="IPR011701">
    <property type="entry name" value="MFS"/>
</dbReference>
<feature type="domain" description="Major facilitator superfamily (MFS) profile" evidence="7">
    <location>
        <begin position="11"/>
        <end position="480"/>
    </location>
</feature>
<feature type="transmembrane region" description="Helical" evidence="6">
    <location>
        <begin position="224"/>
        <end position="245"/>
    </location>
</feature>
<name>A0ABY8BY05_9MICO</name>
<proteinExistence type="predicted"/>
<feature type="transmembrane region" description="Helical" evidence="6">
    <location>
        <begin position="353"/>
        <end position="378"/>
    </location>
</feature>
<dbReference type="EMBL" id="CP119108">
    <property type="protein sequence ID" value="WEG08387.1"/>
    <property type="molecule type" value="Genomic_DNA"/>
</dbReference>
<dbReference type="PANTHER" id="PTHR23501">
    <property type="entry name" value="MAJOR FACILITATOR SUPERFAMILY"/>
    <property type="match status" value="1"/>
</dbReference>
<feature type="transmembrane region" description="Helical" evidence="6">
    <location>
        <begin position="299"/>
        <end position="321"/>
    </location>
</feature>
<gene>
    <name evidence="8" type="ORF">PU630_14245</name>
</gene>
<dbReference type="PRINTS" id="PR01036">
    <property type="entry name" value="TCRTETB"/>
</dbReference>
<evidence type="ECO:0000256" key="3">
    <source>
        <dbReference type="ARBA" id="ARBA00022989"/>
    </source>
</evidence>
<feature type="transmembrane region" description="Helical" evidence="6">
    <location>
        <begin position="46"/>
        <end position="64"/>
    </location>
</feature>
<feature type="transmembrane region" description="Helical" evidence="6">
    <location>
        <begin position="328"/>
        <end position="347"/>
    </location>
</feature>
<organism evidence="8 9">
    <name type="scientific">Microbacterium horticulturae</name>
    <dbReference type="NCBI Taxonomy" id="3028316"/>
    <lineage>
        <taxon>Bacteria</taxon>
        <taxon>Bacillati</taxon>
        <taxon>Actinomycetota</taxon>
        <taxon>Actinomycetes</taxon>
        <taxon>Micrococcales</taxon>
        <taxon>Microbacteriaceae</taxon>
        <taxon>Microbacterium</taxon>
    </lineage>
</organism>
<feature type="transmembrane region" description="Helical" evidence="6">
    <location>
        <begin position="257"/>
        <end position="279"/>
    </location>
</feature>
<evidence type="ECO:0000313" key="9">
    <source>
        <dbReference type="Proteomes" id="UP001214553"/>
    </source>
</evidence>
<dbReference type="InterPro" id="IPR020846">
    <property type="entry name" value="MFS_dom"/>
</dbReference>
<keyword evidence="4 6" id="KW-0472">Membrane</keyword>
<reference evidence="8 9" key="1">
    <citation type="submission" date="2023-03" db="EMBL/GenBank/DDBJ databases">
        <title>Genome sequence of Microbacterium sp. KACC 23027.</title>
        <authorList>
            <person name="Kim S."/>
            <person name="Heo J."/>
            <person name="Kwon S.-W."/>
        </authorList>
    </citation>
    <scope>NUCLEOTIDE SEQUENCE [LARGE SCALE GENOMIC DNA]</scope>
    <source>
        <strain evidence="8 9">KACC 23027</strain>
    </source>
</reference>
<evidence type="ECO:0000256" key="4">
    <source>
        <dbReference type="ARBA" id="ARBA00023136"/>
    </source>
</evidence>
<dbReference type="InterPro" id="IPR036259">
    <property type="entry name" value="MFS_trans_sf"/>
</dbReference>
<feature type="region of interest" description="Disordered" evidence="5">
    <location>
        <begin position="482"/>
        <end position="502"/>
    </location>
</feature>
<dbReference type="RefSeq" id="WP_275277715.1">
    <property type="nucleotide sequence ID" value="NZ_CP119108.1"/>
</dbReference>
<sequence length="502" mass="51515">MPLSPLKLRFLVISLLTVSFLGALDNTVVSTALATVAGQLGALEQMSWIVVGYTLASTVLLPVLGKLGDIVGPRAVFLISLVVFILSSLGCGFAPSMGWLIFARVVQGMSSAGLQLMSQTIIALTTTPRQRPQYMAIIGAAFPIAILVGPVVGGLITDYWSWPWVFWVNAPVGIIALVLAAVAVPHIEGVGSSRFDVAGAATLGVAVVALVLAVTWVVDREQLAAALIAFAVTAACLAAFILVELRAADPIVPLRHLANRTIGAGIVISAIVGIGLFSITSYLPTYFQMAYRTSATVSGLVPIATVFGMLVSNLISGWLASRTGHYRVFPIAGTILGAAGLAVMAVLPVGLPLWVPMVVMAIVGLGTGAFMSLIVTVVQSAAPVGETGAVTATVNLVRQVGATVATALIGGVIGFAVAAGLPAGLDAATLTPTTVHAASPAVQAQIAALYRDVFAPIFIALAATYLVGVIASLLLPPGRLSDESPDLPAATEPRHPVRSARS</sequence>
<dbReference type="SUPFAM" id="SSF103473">
    <property type="entry name" value="MFS general substrate transporter"/>
    <property type="match status" value="1"/>
</dbReference>
<keyword evidence="9" id="KW-1185">Reference proteome</keyword>
<dbReference type="PANTHER" id="PTHR23501:SF197">
    <property type="entry name" value="COMD"/>
    <property type="match status" value="1"/>
</dbReference>
<evidence type="ECO:0000256" key="2">
    <source>
        <dbReference type="ARBA" id="ARBA00022692"/>
    </source>
</evidence>